<organism evidence="4 5">
    <name type="scientific">Saitozyma podzolica</name>
    <dbReference type="NCBI Taxonomy" id="1890683"/>
    <lineage>
        <taxon>Eukaryota</taxon>
        <taxon>Fungi</taxon>
        <taxon>Dikarya</taxon>
        <taxon>Basidiomycota</taxon>
        <taxon>Agaricomycotina</taxon>
        <taxon>Tremellomycetes</taxon>
        <taxon>Tremellales</taxon>
        <taxon>Trimorphomycetaceae</taxon>
        <taxon>Saitozyma</taxon>
    </lineage>
</organism>
<dbReference type="Gene3D" id="3.30.70.330">
    <property type="match status" value="1"/>
</dbReference>
<dbReference type="InterPro" id="IPR018829">
    <property type="entry name" value="DUF2433"/>
</dbReference>
<feature type="compositionally biased region" description="Basic and acidic residues" evidence="2">
    <location>
        <begin position="518"/>
        <end position="535"/>
    </location>
</feature>
<feature type="compositionally biased region" description="Polar residues" evidence="2">
    <location>
        <begin position="540"/>
        <end position="555"/>
    </location>
</feature>
<feature type="compositionally biased region" description="Basic and acidic residues" evidence="2">
    <location>
        <begin position="608"/>
        <end position="619"/>
    </location>
</feature>
<keyword evidence="1" id="KW-0694">RNA-binding</keyword>
<evidence type="ECO:0000259" key="3">
    <source>
        <dbReference type="PROSITE" id="PS50102"/>
    </source>
</evidence>
<dbReference type="SUPFAM" id="SSF56300">
    <property type="entry name" value="Metallo-dependent phosphatases"/>
    <property type="match status" value="1"/>
</dbReference>
<dbReference type="STRING" id="1890683.A0A427YF48"/>
<dbReference type="InterPro" id="IPR000504">
    <property type="entry name" value="RRM_dom"/>
</dbReference>
<feature type="region of interest" description="Disordered" evidence="2">
    <location>
        <begin position="1"/>
        <end position="28"/>
    </location>
</feature>
<evidence type="ECO:0000313" key="4">
    <source>
        <dbReference type="EMBL" id="RSH89564.1"/>
    </source>
</evidence>
<dbReference type="Pfam" id="PF00076">
    <property type="entry name" value="RRM_1"/>
    <property type="match status" value="1"/>
</dbReference>
<sequence length="756" mass="79429">MSNVTHANGLPSPLGTDKASSTSSPPRVVLSGKTGRILCVADIRGDYHELNRLIREHEATAVIHTGDFGFINAESLERMGDKILRHLLQYSPLIPPATRTQLLDIPPSEGRAALIDALNKSSIHFPLSQFPHLLSGAITFPVPVFTVWGLIEDVRVLEKFRTSEYDVHNLHIVDEATSRVIDVGGVKLRLFGLGGAVATHKLFDNGEGFASIAGGQGTMWATALQMGELVDTASRVYDPTETRMFISSAPISRNGTLAQISRAVNADLTVSAGLHFRYPAVFNEFSVTPDFESYRHKLENARDTFLAVYNSVKDRVDSSLTEQQLGLLKKALAVVQKVPEFEDGTWTNTWNWVLSDAACGHVLFSITDGRVSAETKSTGLNFSHRSASQPAPPSRPLPAANVVVPPARGPAPDLPVKAPAVTPSRPPVSTATVPPKPPMAPAAQAQGMGNIRGIMPRPVGQAGPLPAKPPLQNAPTAAGSSSTPTPAAGIPPKGPQITRQPRGPANVVGQAVGGMAAGKDKAEPRGPAGRERVERVPSSVPKSTTPGAGQPTANGKSPAPVKSTIEERSKDKEQDKKPGPIAAASTPAPNGPSSVAKSESKPGTPATEEGKEAGKEGLERPTSGAGSKRPSLYIKGIPITNVKIITDFQTKKQKDFAYVDFAAEEDLQTALKANSGTIRETAVKVEVSNPPRSFPDAFRGGRGRGSFRGARGGARGAFAGAAGVREKKEGVSPAPGGGAEGKKEAAPVATGGDKKE</sequence>
<dbReference type="SUPFAM" id="SSF54928">
    <property type="entry name" value="RNA-binding domain, RBD"/>
    <property type="match status" value="1"/>
</dbReference>
<evidence type="ECO:0000256" key="2">
    <source>
        <dbReference type="SAM" id="MobiDB-lite"/>
    </source>
</evidence>
<dbReference type="PANTHER" id="PTHR31987:SF11">
    <property type="entry name" value="DUF2433 DOMAIN-CONTAINING PROTEIN"/>
    <property type="match status" value="1"/>
</dbReference>
<feature type="compositionally biased region" description="Low complexity" evidence="2">
    <location>
        <begin position="397"/>
        <end position="406"/>
    </location>
</feature>
<dbReference type="OrthoDB" id="3918848at2759"/>
<comment type="caution">
    <text evidence="4">The sequence shown here is derived from an EMBL/GenBank/DDBJ whole genome shotgun (WGS) entry which is preliminary data.</text>
</comment>
<dbReference type="AlphaFoldDB" id="A0A427YF48"/>
<dbReference type="PROSITE" id="PS50102">
    <property type="entry name" value="RRM"/>
    <property type="match status" value="1"/>
</dbReference>
<dbReference type="Proteomes" id="UP000279259">
    <property type="component" value="Unassembled WGS sequence"/>
</dbReference>
<evidence type="ECO:0000313" key="5">
    <source>
        <dbReference type="Proteomes" id="UP000279259"/>
    </source>
</evidence>
<gene>
    <name evidence="4" type="ORF">EHS25_002115</name>
</gene>
<dbReference type="PANTHER" id="PTHR31987">
    <property type="entry name" value="GLUTAMINASE A-RELATED"/>
    <property type="match status" value="1"/>
</dbReference>
<evidence type="ECO:0000256" key="1">
    <source>
        <dbReference type="PROSITE-ProRule" id="PRU00176"/>
    </source>
</evidence>
<feature type="compositionally biased region" description="Low complexity" evidence="2">
    <location>
        <begin position="474"/>
        <end position="488"/>
    </location>
</feature>
<feature type="compositionally biased region" description="Polar residues" evidence="2">
    <location>
        <begin position="587"/>
        <end position="597"/>
    </location>
</feature>
<proteinExistence type="predicted"/>
<feature type="compositionally biased region" description="Gly residues" evidence="2">
    <location>
        <begin position="703"/>
        <end position="715"/>
    </location>
</feature>
<dbReference type="InterPro" id="IPR052743">
    <property type="entry name" value="Glutaminase_GtaA"/>
</dbReference>
<feature type="compositionally biased region" description="Basic and acidic residues" evidence="2">
    <location>
        <begin position="564"/>
        <end position="578"/>
    </location>
</feature>
<feature type="region of interest" description="Disordered" evidence="2">
    <location>
        <begin position="381"/>
        <end position="633"/>
    </location>
</feature>
<dbReference type="GO" id="GO:0003723">
    <property type="term" value="F:RNA binding"/>
    <property type="evidence" value="ECO:0007669"/>
    <property type="project" value="UniProtKB-UniRule"/>
</dbReference>
<name>A0A427YF48_9TREE</name>
<keyword evidence="5" id="KW-1185">Reference proteome</keyword>
<dbReference type="Pfam" id="PF10360">
    <property type="entry name" value="DUF2433"/>
    <property type="match status" value="1"/>
</dbReference>
<protein>
    <recommendedName>
        <fullName evidence="3">RRM domain-containing protein</fullName>
    </recommendedName>
</protein>
<dbReference type="InterPro" id="IPR012677">
    <property type="entry name" value="Nucleotide-bd_a/b_plait_sf"/>
</dbReference>
<dbReference type="InterPro" id="IPR029052">
    <property type="entry name" value="Metallo-depent_PP-like"/>
</dbReference>
<feature type="region of interest" description="Disordered" evidence="2">
    <location>
        <begin position="689"/>
        <end position="756"/>
    </location>
</feature>
<reference evidence="4 5" key="1">
    <citation type="submission" date="2018-11" db="EMBL/GenBank/DDBJ databases">
        <title>Genome sequence of Saitozyma podzolica DSM 27192.</title>
        <authorList>
            <person name="Aliyu H."/>
            <person name="Gorte O."/>
            <person name="Ochsenreither K."/>
        </authorList>
    </citation>
    <scope>NUCLEOTIDE SEQUENCE [LARGE SCALE GENOMIC DNA]</scope>
    <source>
        <strain evidence="4 5">DSM 27192</strain>
    </source>
</reference>
<dbReference type="InterPro" id="IPR035979">
    <property type="entry name" value="RBD_domain_sf"/>
</dbReference>
<dbReference type="EMBL" id="RSCD01000013">
    <property type="protein sequence ID" value="RSH89564.1"/>
    <property type="molecule type" value="Genomic_DNA"/>
</dbReference>
<accession>A0A427YF48</accession>
<feature type="domain" description="RRM" evidence="3">
    <location>
        <begin position="638"/>
        <end position="690"/>
    </location>
</feature>